<dbReference type="InterPro" id="IPR033945">
    <property type="entry name" value="Cyt_c_oxase_su3_dom"/>
</dbReference>
<evidence type="ECO:0000256" key="7">
    <source>
        <dbReference type="ARBA" id="ARBA00023136"/>
    </source>
</evidence>
<reference evidence="11" key="1">
    <citation type="submission" date="2015-12" db="EMBL/GenBank/DDBJ databases">
        <title>Mitochondrial genome of Myzus persicae (Hemiptera: Aphididae).</title>
        <authorList>
            <person name="Wang J.J."/>
            <person name="Dai R.H."/>
            <person name="Yang H."/>
        </authorList>
    </citation>
    <scope>NUCLEOTIDE SEQUENCE</scope>
</reference>
<feature type="transmembrane region" description="Helical" evidence="9">
    <location>
        <begin position="160"/>
        <end position="178"/>
    </location>
</feature>
<dbReference type="Gene3D" id="1.10.287.70">
    <property type="match status" value="1"/>
</dbReference>
<evidence type="ECO:0000313" key="13">
    <source>
        <dbReference type="EMBL" id="UCC42433.1"/>
    </source>
</evidence>
<organism evidence="11">
    <name type="scientific">Myzus persicae</name>
    <name type="common">Green peach aphid</name>
    <name type="synonym">Aphis persicae</name>
    <dbReference type="NCBI Taxonomy" id="13164"/>
    <lineage>
        <taxon>Eukaryota</taxon>
        <taxon>Metazoa</taxon>
        <taxon>Ecdysozoa</taxon>
        <taxon>Arthropoda</taxon>
        <taxon>Hexapoda</taxon>
        <taxon>Insecta</taxon>
        <taxon>Pterygota</taxon>
        <taxon>Neoptera</taxon>
        <taxon>Paraneoptera</taxon>
        <taxon>Hemiptera</taxon>
        <taxon>Sternorrhyncha</taxon>
        <taxon>Aphidomorpha</taxon>
        <taxon>Aphidoidea</taxon>
        <taxon>Aphididae</taxon>
        <taxon>Macrosiphini</taxon>
        <taxon>Myzus</taxon>
    </lineage>
</organism>
<dbReference type="Pfam" id="PF00510">
    <property type="entry name" value="COX3"/>
    <property type="match status" value="1"/>
</dbReference>
<dbReference type="PANTHER" id="PTHR11403">
    <property type="entry name" value="CYTOCHROME C OXIDASE SUBUNIT III"/>
    <property type="match status" value="1"/>
</dbReference>
<feature type="transmembrane region" description="Helical" evidence="9">
    <location>
        <begin position="42"/>
        <end position="59"/>
    </location>
</feature>
<dbReference type="SUPFAM" id="SSF81452">
    <property type="entry name" value="Cytochrome c oxidase subunit III-like"/>
    <property type="match status" value="1"/>
</dbReference>
<evidence type="ECO:0000256" key="6">
    <source>
        <dbReference type="ARBA" id="ARBA00022989"/>
    </source>
</evidence>
<dbReference type="EMBL" id="MZ707523">
    <property type="protein sequence ID" value="UCC42433.1"/>
    <property type="molecule type" value="Genomic_DNA"/>
</dbReference>
<gene>
    <name evidence="11" type="primary">COIII</name>
    <name evidence="12" type="synonym">COX3</name>
</gene>
<keyword evidence="7 9" id="KW-0472">Membrane</keyword>
<keyword evidence="6 9" id="KW-1133">Transmembrane helix</keyword>
<evidence type="ECO:0000259" key="10">
    <source>
        <dbReference type="PROSITE" id="PS50253"/>
    </source>
</evidence>
<dbReference type="Gene3D" id="1.20.120.80">
    <property type="entry name" value="Cytochrome c oxidase, subunit III, four-helix bundle"/>
    <property type="match status" value="1"/>
</dbReference>
<comment type="similarity">
    <text evidence="2 8">Belongs to the cytochrome c oxidase subunit 3 family.</text>
</comment>
<dbReference type="GO" id="GO:0016020">
    <property type="term" value="C:membrane"/>
    <property type="evidence" value="ECO:0007669"/>
    <property type="project" value="UniProtKB-SubCell"/>
</dbReference>
<accession>A0A140GME1</accession>
<evidence type="ECO:0000256" key="8">
    <source>
        <dbReference type="RuleBase" id="RU003375"/>
    </source>
</evidence>
<keyword evidence="5" id="KW-1278">Translocase</keyword>
<evidence type="ECO:0000313" key="11">
    <source>
        <dbReference type="EMBL" id="AMN14577.1"/>
    </source>
</evidence>
<dbReference type="GO" id="GO:0005739">
    <property type="term" value="C:mitochondrion"/>
    <property type="evidence" value="ECO:0007669"/>
    <property type="project" value="TreeGrafter"/>
</dbReference>
<dbReference type="OrthoDB" id="10050457at2759"/>
<comment type="function">
    <text evidence="8">Component of the cytochrome c oxidase, the last enzyme in the mitochondrial electron transport chain which drives oxidative phosphorylation. The respiratory chain contains 3 multisubunit complexes succinate dehydrogenase (complex II, CII), ubiquinol-cytochrome c oxidoreductase (cytochrome b-c1 complex, complex III, CIII) and cytochrome c oxidase (complex IV, CIV), that cooperate to transfer electrons derived from NADH and succinate to molecular oxygen, creating an electrochemical gradient over the inner membrane that drives transmembrane transport and the ATP synthase. Cytochrome c oxidase is the component of the respiratory chain that catalyzes the reduction of oxygen to water. Electrons originating from reduced cytochrome c in the intermembrane space (IMS) are transferred via the dinuclear copper A center (CU(A)) of subunit 2 and heme A of subunit 1 to the active site in subunit 1, a binuclear center (BNC) formed by heme A3 and copper B (CU(B)). The BNC reduces molecular oxygen to 2 water molecules using 4 electrons from cytochrome c in the IMS and 4 protons from the mitochondrial matrix.</text>
</comment>
<dbReference type="EMBL" id="KU236024">
    <property type="protein sequence ID" value="AMN14577.1"/>
    <property type="molecule type" value="Genomic_DNA"/>
</dbReference>
<feature type="transmembrane region" description="Helical" evidence="9">
    <location>
        <begin position="198"/>
        <end position="221"/>
    </location>
</feature>
<feature type="domain" description="Heme-copper oxidase subunit III family profile" evidence="10">
    <location>
        <begin position="5"/>
        <end position="262"/>
    </location>
</feature>
<evidence type="ECO:0000256" key="3">
    <source>
        <dbReference type="ARBA" id="ARBA00015944"/>
    </source>
</evidence>
<feature type="transmembrane region" description="Helical" evidence="9">
    <location>
        <begin position="241"/>
        <end position="260"/>
    </location>
</feature>
<dbReference type="CDD" id="cd01665">
    <property type="entry name" value="Cyt_c_Oxidase_III"/>
    <property type="match status" value="1"/>
</dbReference>
<dbReference type="GeneID" id="27109199"/>
<evidence type="ECO:0000256" key="5">
    <source>
        <dbReference type="ARBA" id="ARBA00022967"/>
    </source>
</evidence>
<dbReference type="PANTHER" id="PTHR11403:SF7">
    <property type="entry name" value="CYTOCHROME C OXIDASE SUBUNIT 3"/>
    <property type="match status" value="1"/>
</dbReference>
<dbReference type="InterPro" id="IPR035973">
    <property type="entry name" value="Cyt_c_oxidase_su3-like_sf"/>
</dbReference>
<name>A0A140GME1_MYZPE</name>
<feature type="transmembrane region" description="Helical" evidence="9">
    <location>
        <begin position="9"/>
        <end position="30"/>
    </location>
</feature>
<dbReference type="PROSITE" id="PS50253">
    <property type="entry name" value="COX3"/>
    <property type="match status" value="1"/>
</dbReference>
<dbReference type="CTD" id="4514"/>
<proteinExistence type="inferred from homology"/>
<dbReference type="InterPro" id="IPR024791">
    <property type="entry name" value="Cyt_c/ubiquinol_Oxase_su3"/>
</dbReference>
<evidence type="ECO:0000313" key="12">
    <source>
        <dbReference type="EMBL" id="QOI73450.1"/>
    </source>
</evidence>
<geneLocation type="mitochondrion" evidence="11"/>
<evidence type="ECO:0000256" key="2">
    <source>
        <dbReference type="ARBA" id="ARBA00010581"/>
    </source>
</evidence>
<evidence type="ECO:0000256" key="4">
    <source>
        <dbReference type="ARBA" id="ARBA00022692"/>
    </source>
</evidence>
<reference evidence="12" key="2">
    <citation type="submission" date="2020-08" db="EMBL/GenBank/DDBJ databases">
        <title>The complete mitochondrial genome of Myzus persicae (Sulzer, 1776) (Hemiptera: Aphididae) isolated in Korea.</title>
        <authorList>
            <person name="Jung Y.J."/>
            <person name="Jo J."/>
            <person name="Bae Y."/>
            <person name="Xi H."/>
            <person name="Seol M.-A."/>
            <person name="Yoo S.-H."/>
            <person name="Park C."/>
            <person name="Park J."/>
        </authorList>
    </citation>
    <scope>NUCLEOTIDE SEQUENCE</scope>
</reference>
<dbReference type="GO" id="GO:0004129">
    <property type="term" value="F:cytochrome-c oxidase activity"/>
    <property type="evidence" value="ECO:0007669"/>
    <property type="project" value="InterPro"/>
</dbReference>
<dbReference type="RefSeq" id="YP_009239940.1">
    <property type="nucleotide sequence ID" value="NC_029727.1"/>
</dbReference>
<dbReference type="AlphaFoldDB" id="A0A140GME1"/>
<keyword evidence="8 11" id="KW-0496">Mitochondrion</keyword>
<dbReference type="EMBL" id="MT900593">
    <property type="protein sequence ID" value="QOI73450.1"/>
    <property type="molecule type" value="Genomic_DNA"/>
</dbReference>
<protein>
    <recommendedName>
        <fullName evidence="3 8">Cytochrome c oxidase subunit 3</fullName>
    </recommendedName>
</protein>
<feature type="transmembrane region" description="Helical" evidence="9">
    <location>
        <begin position="79"/>
        <end position="100"/>
    </location>
</feature>
<keyword evidence="4 8" id="KW-0812">Transmembrane</keyword>
<evidence type="ECO:0000256" key="1">
    <source>
        <dbReference type="ARBA" id="ARBA00004141"/>
    </source>
</evidence>
<feature type="transmembrane region" description="Helical" evidence="9">
    <location>
        <begin position="128"/>
        <end position="153"/>
    </location>
</feature>
<comment type="subcellular location">
    <subcellularLocation>
        <location evidence="1">Membrane</location>
        <topology evidence="1">Multi-pass membrane protein</topology>
    </subcellularLocation>
</comment>
<evidence type="ECO:0000256" key="9">
    <source>
        <dbReference type="SAM" id="Phobius"/>
    </source>
</evidence>
<dbReference type="InterPro" id="IPR013833">
    <property type="entry name" value="Cyt_c_oxidase_su3_a-hlx"/>
</dbReference>
<dbReference type="GO" id="GO:0006123">
    <property type="term" value="P:mitochondrial electron transport, cytochrome c to oxygen"/>
    <property type="evidence" value="ECO:0007669"/>
    <property type="project" value="TreeGrafter"/>
</dbReference>
<dbReference type="InterPro" id="IPR000298">
    <property type="entry name" value="Cyt_c_oxidase-like_su3"/>
</dbReference>
<reference evidence="13" key="3">
    <citation type="submission" date="2021-08" db="EMBL/GenBank/DDBJ databases">
        <title>The organelle genome sequences obtained as by-products from NGS raw reads of the samples mixed with plants and aphid species.</title>
        <authorList>
            <person name="Park J."/>
            <person name="Xi H."/>
            <person name="Jung Y.J."/>
            <person name="Oh S.-H."/>
        </authorList>
    </citation>
    <scope>NUCLEOTIDE SEQUENCE</scope>
</reference>
<sequence length="262" mass="31428">MMMKINQPYFILNLSPWPILMAMNTFNLMISNVMIMNFKFNIMSLMNLIMIISVSMLWWRDVIRESTFQGNHNFYIMNLIKFSMILFIISEMFLFISFFWNFLHNSLAPSIELGLNWPPKNINFFNPLLIPLLNTIILLTSSFTVTLTHLYLLNNSKKKTIIFMNLTIILSIYFLMLQMLEYKQATFTFSDSIFGSSFYMATGFHGLHVIIGTIFLIVNLLRMMKMHFSYIHHISFELAAWYWHFIDIIWLFLYMTFYWWNN</sequence>